<dbReference type="InterPro" id="IPR043917">
    <property type="entry name" value="DUF5753"/>
</dbReference>
<reference evidence="3" key="1">
    <citation type="journal article" date="2019" name="Int. J. Syst. Evol. Microbiol.">
        <title>The Global Catalogue of Microorganisms (GCM) 10K type strain sequencing project: providing services to taxonomists for standard genome sequencing and annotation.</title>
        <authorList>
            <consortium name="The Broad Institute Genomics Platform"/>
            <consortium name="The Broad Institute Genome Sequencing Center for Infectious Disease"/>
            <person name="Wu L."/>
            <person name="Ma J."/>
        </authorList>
    </citation>
    <scope>NUCLEOTIDE SEQUENCE [LARGE SCALE GENOMIC DNA]</scope>
    <source>
        <strain evidence="3">JCM 3146</strain>
    </source>
</reference>
<proteinExistence type="predicted"/>
<evidence type="ECO:0000313" key="2">
    <source>
        <dbReference type="EMBL" id="GAA0349388.1"/>
    </source>
</evidence>
<dbReference type="Pfam" id="PF19054">
    <property type="entry name" value="DUF5753"/>
    <property type="match status" value="1"/>
</dbReference>
<keyword evidence="3" id="KW-1185">Reference proteome</keyword>
<accession>A0ABP3GQ31</accession>
<gene>
    <name evidence="2" type="ORF">GCM10010151_43860</name>
</gene>
<protein>
    <recommendedName>
        <fullName evidence="1">DUF5753 domain-containing protein</fullName>
    </recommendedName>
</protein>
<feature type="domain" description="DUF5753" evidence="1">
    <location>
        <begin position="2"/>
        <end position="61"/>
    </location>
</feature>
<evidence type="ECO:0000313" key="3">
    <source>
        <dbReference type="Proteomes" id="UP001501822"/>
    </source>
</evidence>
<comment type="caution">
    <text evidence="2">The sequence shown here is derived from an EMBL/GenBank/DDBJ whole genome shotgun (WGS) entry which is preliminary data.</text>
</comment>
<dbReference type="Proteomes" id="UP001501822">
    <property type="component" value="Unassembled WGS sequence"/>
</dbReference>
<sequence>MTGFRILDFAHPRDPTIVYVEHLTGALFLEREEEIGRYATIFDHLRAEALGISHSAQLISRIADEIA</sequence>
<dbReference type="EMBL" id="BAAABM010000040">
    <property type="protein sequence ID" value="GAA0349388.1"/>
    <property type="molecule type" value="Genomic_DNA"/>
</dbReference>
<evidence type="ECO:0000259" key="1">
    <source>
        <dbReference type="Pfam" id="PF19054"/>
    </source>
</evidence>
<organism evidence="2 3">
    <name type="scientific">Actinoallomurus spadix</name>
    <dbReference type="NCBI Taxonomy" id="79912"/>
    <lineage>
        <taxon>Bacteria</taxon>
        <taxon>Bacillati</taxon>
        <taxon>Actinomycetota</taxon>
        <taxon>Actinomycetes</taxon>
        <taxon>Streptosporangiales</taxon>
        <taxon>Thermomonosporaceae</taxon>
        <taxon>Actinoallomurus</taxon>
    </lineage>
</organism>
<name>A0ABP3GQ31_9ACTN</name>